<evidence type="ECO:0000313" key="1">
    <source>
        <dbReference type="EMBL" id="VIO86191.1"/>
    </source>
</evidence>
<evidence type="ECO:0000313" key="3">
    <source>
        <dbReference type="WBParaSite" id="Bm17911.1"/>
    </source>
</evidence>
<dbReference type="CTD" id="66059073"/>
<accession>A0A5S6PEN2</accession>
<organism evidence="1">
    <name type="scientific">Brugia malayi</name>
    <name type="common">Filarial nematode worm</name>
    <dbReference type="NCBI Taxonomy" id="6279"/>
    <lineage>
        <taxon>Eukaryota</taxon>
        <taxon>Metazoa</taxon>
        <taxon>Ecdysozoa</taxon>
        <taxon>Nematoda</taxon>
        <taxon>Chromadorea</taxon>
        <taxon>Rhabditida</taxon>
        <taxon>Spirurina</taxon>
        <taxon>Spiruromorpha</taxon>
        <taxon>Filarioidea</taxon>
        <taxon>Onchocercidae</taxon>
        <taxon>Brugia</taxon>
    </lineage>
</organism>
<dbReference type="AlphaFoldDB" id="A0A4E9ERJ2"/>
<reference evidence="2" key="1">
    <citation type="journal article" date="2007" name="Science">
        <title>Draft genome of the filarial nematode parasite Brugia malayi.</title>
        <authorList>
            <person name="Ghedin E."/>
            <person name="Wang S."/>
            <person name="Spiro D."/>
            <person name="Caler E."/>
            <person name="Zhao Q."/>
            <person name="Crabtree J."/>
            <person name="Allen J.E."/>
            <person name="Delcher A.L."/>
            <person name="Guiliano D.B."/>
            <person name="Miranda-Saavedra D."/>
            <person name="Angiuoli S.V."/>
            <person name="Creasy T."/>
            <person name="Amedeo P."/>
            <person name="Haas B."/>
            <person name="El-Sayed N.M."/>
            <person name="Wortman J.R."/>
            <person name="Feldblyum T."/>
            <person name="Tallon L."/>
            <person name="Schatz M."/>
            <person name="Shumway M."/>
            <person name="Koo H."/>
            <person name="Salzberg S.L."/>
            <person name="Schobel S."/>
            <person name="Pertea M."/>
            <person name="Pop M."/>
            <person name="White O."/>
            <person name="Barton G.J."/>
            <person name="Carlow C.K."/>
            <person name="Crawford M.J."/>
            <person name="Daub J."/>
            <person name="Dimmic M.W."/>
            <person name="Estes C.F."/>
            <person name="Foster J.M."/>
            <person name="Ganatra M."/>
            <person name="Gregory W.F."/>
            <person name="Johnson N.M."/>
            <person name="Jin J."/>
            <person name="Komuniecki R."/>
            <person name="Korf I."/>
            <person name="Kumar S."/>
            <person name="Laney S."/>
            <person name="Li B.W."/>
            <person name="Li W."/>
            <person name="Lindblom T.H."/>
            <person name="Lustigman S."/>
            <person name="Ma D."/>
            <person name="Maina C.V."/>
            <person name="Martin D.M."/>
            <person name="McCarter J.P."/>
            <person name="McReynolds L."/>
            <person name="Mitreva M."/>
            <person name="Nutman T.B."/>
            <person name="Parkinson J."/>
            <person name="Peregrin-Alvarez J.M."/>
            <person name="Poole C."/>
            <person name="Ren Q."/>
            <person name="Saunders L."/>
            <person name="Sluder A.E."/>
            <person name="Smith K."/>
            <person name="Stanke M."/>
            <person name="Unnasch T.R."/>
            <person name="Ware J."/>
            <person name="Wei A.D."/>
            <person name="Weil G."/>
            <person name="Williams D.J."/>
            <person name="Zhang Y."/>
            <person name="Williams S.A."/>
            <person name="Fraser-Liggett C."/>
            <person name="Slatko B."/>
            <person name="Blaxter M.L."/>
            <person name="Scott A.L."/>
        </authorList>
    </citation>
    <scope>NUCLEOTIDE SEQUENCE</scope>
    <source>
        <strain evidence="2">FR3</strain>
    </source>
</reference>
<accession>A0A4E9ERJ2</accession>
<reference evidence="3" key="3">
    <citation type="submission" date="2019-12" db="UniProtKB">
        <authorList>
            <consortium name="WormBaseParasite"/>
        </authorList>
    </citation>
    <scope>IDENTIFICATION</scope>
</reference>
<protein>
    <submittedName>
        <fullName evidence="1 3">Uncharacterized protein</fullName>
    </submittedName>
</protein>
<dbReference type="KEGG" id="bmy:BM_BM17911"/>
<dbReference type="EMBL" id="CAAKNF010000196">
    <property type="protein sequence ID" value="VIO86191.1"/>
    <property type="molecule type" value="Genomic_DNA"/>
</dbReference>
<dbReference type="Proteomes" id="UP000006672">
    <property type="component" value="Unassembled WGS sequence"/>
</dbReference>
<evidence type="ECO:0000313" key="2">
    <source>
        <dbReference type="Proteomes" id="UP000006672"/>
    </source>
</evidence>
<gene>
    <name evidence="1 3" type="primary">Bm17911</name>
    <name evidence="1" type="ORF">BM_BM17911</name>
</gene>
<reference evidence="1" key="2">
    <citation type="submission" date="2019-04" db="EMBL/GenBank/DDBJ databases">
        <authorList>
            <person name="Howe K."/>
            <person name="Paulini M."/>
            <person name="Williams G."/>
        </authorList>
    </citation>
    <scope>NUCLEOTIDE SEQUENCE [LARGE SCALE GENOMIC DNA]</scope>
    <source>
        <strain evidence="1">FR3</strain>
    </source>
</reference>
<dbReference type="RefSeq" id="XP_042929320.1">
    <property type="nucleotide sequence ID" value="XM_043073386.1"/>
</dbReference>
<keyword evidence="2" id="KW-1185">Reference proteome</keyword>
<proteinExistence type="predicted"/>
<name>A0A4E9ERJ2_BRUMA</name>
<sequence length="62" mass="7774">MHYRRSYPYRSRMKMKQKGDWRYMKGEMLNNIWRKVEFRRIGRGIYLKRRNLARKPTPPVGD</sequence>
<dbReference type="WBParaSite" id="Bm17911.1">
    <property type="protein sequence ID" value="Bm17911.1"/>
    <property type="gene ID" value="WBGene00269053"/>
</dbReference>
<dbReference type="GeneID" id="66059073"/>